<comment type="caution">
    <text evidence="6">The sequence shown here is derived from an EMBL/GenBank/DDBJ whole genome shotgun (WGS) entry which is preliminary data.</text>
</comment>
<feature type="domain" description="NADAR" evidence="3">
    <location>
        <begin position="233"/>
        <end position="357"/>
    </location>
</feature>
<evidence type="ECO:0000259" key="4">
    <source>
        <dbReference type="Pfam" id="PF24644"/>
    </source>
</evidence>
<dbReference type="Pfam" id="PF08719">
    <property type="entry name" value="NADAR"/>
    <property type="match status" value="1"/>
</dbReference>
<dbReference type="CDD" id="cd15457">
    <property type="entry name" value="NADAR"/>
    <property type="match status" value="1"/>
</dbReference>
<sequence length="366" mass="41153">MIRKRTYRTVDGVRVEGTWLNVFVKNLDYHATELFVFADGVVQCWERTDLDGLAAMLASGKVTLRPADGARGSYHLTTGWRFEDVHSSIDSAAFLAEVADLIEELNDRPTSVERCRIAIDRYLEGRSEEDLAALRQAYTAIPDHNRRYVLGDMDAKDRPLRTLCGIDGDPDEHALEWAHRYFEDNRPWAAAAQPKAPRPVDDPETPPTAIVELRQSWYADPQSAPPVQRLHNGFPYEVTVDGRTYPTLGHAYWALAVTDPSERDLIAASNPRSATPAAAIVAASSSRVPEWHRLRTAAMLRLLRLKVDQHPDLAEVLIATGDARIRYSGLISRFWIDSPDPGGNWMGRLLELLRSELLLARHETRA</sequence>
<evidence type="ECO:0000259" key="5">
    <source>
        <dbReference type="Pfam" id="PF24645"/>
    </source>
</evidence>
<dbReference type="InterPro" id="IPR012816">
    <property type="entry name" value="NADAR"/>
</dbReference>
<feature type="domain" description="DUF7639" evidence="5">
    <location>
        <begin position="110"/>
        <end position="192"/>
    </location>
</feature>
<name>A0A4S8PFU3_9ACTN</name>
<comment type="catalytic activity">
    <reaction evidence="2">
        <text>2,5-diamino-6-hydroxy-4-(5-phosphoribosylamino)-pyrimidine + H2O = 2,5,6-triamino-4-hydroxypyrimidine + D-ribose 5-phosphate</text>
        <dbReference type="Rhea" id="RHEA:23436"/>
        <dbReference type="ChEBI" id="CHEBI:15377"/>
        <dbReference type="ChEBI" id="CHEBI:58614"/>
        <dbReference type="ChEBI" id="CHEBI:78346"/>
        <dbReference type="ChEBI" id="CHEBI:137796"/>
    </reaction>
</comment>
<dbReference type="Proteomes" id="UP000305792">
    <property type="component" value="Unassembled WGS sequence"/>
</dbReference>
<dbReference type="OrthoDB" id="643483at2"/>
<dbReference type="Pfam" id="PF24644">
    <property type="entry name" value="DUF7638"/>
    <property type="match status" value="1"/>
</dbReference>
<dbReference type="EMBL" id="STGX01000007">
    <property type="protein sequence ID" value="THV28731.1"/>
    <property type="molecule type" value="Genomic_DNA"/>
</dbReference>
<dbReference type="AlphaFoldDB" id="A0A4S8PFU3"/>
<organism evidence="6 7">
    <name type="scientific">Glycomyces paridis</name>
    <dbReference type="NCBI Taxonomy" id="2126555"/>
    <lineage>
        <taxon>Bacteria</taxon>
        <taxon>Bacillati</taxon>
        <taxon>Actinomycetota</taxon>
        <taxon>Actinomycetes</taxon>
        <taxon>Glycomycetales</taxon>
        <taxon>Glycomycetaceae</taxon>
        <taxon>Glycomyces</taxon>
    </lineage>
</organism>
<accession>A0A4S8PFU3</accession>
<dbReference type="Pfam" id="PF24645">
    <property type="entry name" value="DUF7639"/>
    <property type="match status" value="1"/>
</dbReference>
<evidence type="ECO:0000259" key="3">
    <source>
        <dbReference type="Pfam" id="PF08719"/>
    </source>
</evidence>
<keyword evidence="7" id="KW-1185">Reference proteome</keyword>
<evidence type="ECO:0000313" key="7">
    <source>
        <dbReference type="Proteomes" id="UP000305792"/>
    </source>
</evidence>
<evidence type="ECO:0000256" key="1">
    <source>
        <dbReference type="ARBA" id="ARBA00000022"/>
    </source>
</evidence>
<dbReference type="SUPFAM" id="SSF143990">
    <property type="entry name" value="YbiA-like"/>
    <property type="match status" value="1"/>
</dbReference>
<dbReference type="InterPro" id="IPR056055">
    <property type="entry name" value="DUF7638"/>
</dbReference>
<comment type="catalytic activity">
    <reaction evidence="1">
        <text>5-amino-6-(5-phospho-D-ribosylamino)uracil + H2O = 5,6-diaminouracil + D-ribose 5-phosphate</text>
        <dbReference type="Rhea" id="RHEA:55020"/>
        <dbReference type="ChEBI" id="CHEBI:15377"/>
        <dbReference type="ChEBI" id="CHEBI:46252"/>
        <dbReference type="ChEBI" id="CHEBI:58453"/>
        <dbReference type="ChEBI" id="CHEBI:78346"/>
    </reaction>
</comment>
<gene>
    <name evidence="6" type="ORF">E9998_11540</name>
</gene>
<reference evidence="6 7" key="1">
    <citation type="journal article" date="2018" name="Int. J. Syst. Evol. Microbiol.">
        <title>Glycomyces paridis sp. nov., isolated from the medicinal plant Paris polyphylla.</title>
        <authorList>
            <person name="Fang X.M."/>
            <person name="Bai J.L."/>
            <person name="Su J."/>
            <person name="Zhao L.L."/>
            <person name="Liu H.Y."/>
            <person name="Ma B.P."/>
            <person name="Zhang Y.Q."/>
            <person name="Yu L.Y."/>
        </authorList>
    </citation>
    <scope>NUCLEOTIDE SEQUENCE [LARGE SCALE GENOMIC DNA]</scope>
    <source>
        <strain evidence="6 7">CPCC 204357</strain>
    </source>
</reference>
<dbReference type="Gene3D" id="1.10.357.40">
    <property type="entry name" value="YbiA-like"/>
    <property type="match status" value="1"/>
</dbReference>
<dbReference type="InterPro" id="IPR056056">
    <property type="entry name" value="DUF7639"/>
</dbReference>
<evidence type="ECO:0000313" key="6">
    <source>
        <dbReference type="EMBL" id="THV28731.1"/>
    </source>
</evidence>
<protein>
    <submittedName>
        <fullName evidence="6">NADAR family protein</fullName>
    </submittedName>
</protein>
<dbReference type="RefSeq" id="WP_136529838.1">
    <property type="nucleotide sequence ID" value="NZ_STGX01000007.1"/>
</dbReference>
<feature type="domain" description="DUF7638" evidence="4">
    <location>
        <begin position="5"/>
        <end position="109"/>
    </location>
</feature>
<proteinExistence type="predicted"/>
<evidence type="ECO:0000256" key="2">
    <source>
        <dbReference type="ARBA" id="ARBA00000751"/>
    </source>
</evidence>
<dbReference type="InterPro" id="IPR037238">
    <property type="entry name" value="YbiA-like_sf"/>
</dbReference>